<feature type="compositionally biased region" description="Polar residues" evidence="1">
    <location>
        <begin position="27"/>
        <end position="37"/>
    </location>
</feature>
<evidence type="ECO:0000313" key="3">
    <source>
        <dbReference type="Proteomes" id="UP001159405"/>
    </source>
</evidence>
<comment type="caution">
    <text evidence="2">The sequence shown here is derived from an EMBL/GenBank/DDBJ whole genome shotgun (WGS) entry which is preliminary data.</text>
</comment>
<protein>
    <submittedName>
        <fullName evidence="2">Uncharacterized protein</fullName>
    </submittedName>
</protein>
<feature type="non-terminal residue" evidence="2">
    <location>
        <position position="1"/>
    </location>
</feature>
<proteinExistence type="predicted"/>
<feature type="non-terminal residue" evidence="2">
    <location>
        <position position="127"/>
    </location>
</feature>
<evidence type="ECO:0000256" key="1">
    <source>
        <dbReference type="SAM" id="MobiDB-lite"/>
    </source>
</evidence>
<evidence type="ECO:0000313" key="2">
    <source>
        <dbReference type="EMBL" id="CAH3152249.1"/>
    </source>
</evidence>
<feature type="region of interest" description="Disordered" evidence="1">
    <location>
        <begin position="1"/>
        <end position="63"/>
    </location>
</feature>
<organism evidence="2 3">
    <name type="scientific">Porites lobata</name>
    <dbReference type="NCBI Taxonomy" id="104759"/>
    <lineage>
        <taxon>Eukaryota</taxon>
        <taxon>Metazoa</taxon>
        <taxon>Cnidaria</taxon>
        <taxon>Anthozoa</taxon>
        <taxon>Hexacorallia</taxon>
        <taxon>Scleractinia</taxon>
        <taxon>Fungiina</taxon>
        <taxon>Poritidae</taxon>
        <taxon>Porites</taxon>
    </lineage>
</organism>
<sequence length="127" mass="13895">VLSHHGQAKEGGARVEGVTQMRPDRLPTNTGRGSSLEPSGISFARTPRQPVSPLPPPHGSSIGMMVEMARQPPNLDNLMNEGIAFVIDKFKHRIPQCPIGKRPVMIGRRKASYNTIDSHETLGLDHE</sequence>
<accession>A0ABN8PX19</accession>
<dbReference type="Proteomes" id="UP001159405">
    <property type="component" value="Unassembled WGS sequence"/>
</dbReference>
<reference evidence="2 3" key="1">
    <citation type="submission" date="2022-05" db="EMBL/GenBank/DDBJ databases">
        <authorList>
            <consortium name="Genoscope - CEA"/>
            <person name="William W."/>
        </authorList>
    </citation>
    <scope>NUCLEOTIDE SEQUENCE [LARGE SCALE GENOMIC DNA]</scope>
</reference>
<dbReference type="EMBL" id="CALNXK010000093">
    <property type="protein sequence ID" value="CAH3152249.1"/>
    <property type="molecule type" value="Genomic_DNA"/>
</dbReference>
<keyword evidence="3" id="KW-1185">Reference proteome</keyword>
<gene>
    <name evidence="2" type="ORF">PLOB_00048954</name>
</gene>
<name>A0ABN8PX19_9CNID</name>